<dbReference type="SUPFAM" id="SSF50978">
    <property type="entry name" value="WD40 repeat-like"/>
    <property type="match status" value="1"/>
</dbReference>
<dbReference type="InterPro" id="IPR011042">
    <property type="entry name" value="6-blade_b-propeller_TolB-like"/>
</dbReference>
<proteinExistence type="predicted"/>
<dbReference type="EMBL" id="JALJEJ010000004">
    <property type="protein sequence ID" value="MCJ8210220.1"/>
    <property type="molecule type" value="Genomic_DNA"/>
</dbReference>
<gene>
    <name evidence="2" type="ORF">MUY27_10900</name>
</gene>
<dbReference type="SUPFAM" id="SSF50969">
    <property type="entry name" value="YVTN repeat-like/Quinoprotein amine dehydrogenase"/>
    <property type="match status" value="1"/>
</dbReference>
<accession>A0A9X1X521</accession>
<comment type="caution">
    <text evidence="2">The sequence shown here is derived from an EMBL/GenBank/DDBJ whole genome shotgun (WGS) entry which is preliminary data.</text>
</comment>
<dbReference type="Pfam" id="PF13860">
    <property type="entry name" value="FlgD_ig"/>
    <property type="match status" value="1"/>
</dbReference>
<dbReference type="InterPro" id="IPR011044">
    <property type="entry name" value="Quino_amine_DH_bsu"/>
</dbReference>
<evidence type="ECO:0000313" key="3">
    <source>
        <dbReference type="Proteomes" id="UP001139450"/>
    </source>
</evidence>
<name>A0A9X1X521_9SPHI</name>
<keyword evidence="3" id="KW-1185">Reference proteome</keyword>
<feature type="domain" description="FlgD/Vpr Ig-like" evidence="1">
    <location>
        <begin position="3"/>
        <end position="70"/>
    </location>
</feature>
<reference evidence="2" key="1">
    <citation type="submission" date="2022-04" db="EMBL/GenBank/DDBJ databases">
        <title>Mucilaginibacter sp. RS28 isolated from freshwater.</title>
        <authorList>
            <person name="Ko S.-R."/>
        </authorList>
    </citation>
    <scope>NUCLEOTIDE SEQUENCE</scope>
    <source>
        <strain evidence="2">RS28</strain>
    </source>
</reference>
<dbReference type="Gene3D" id="2.60.40.4070">
    <property type="match status" value="1"/>
</dbReference>
<dbReference type="InterPro" id="IPR036322">
    <property type="entry name" value="WD40_repeat_dom_sf"/>
</dbReference>
<dbReference type="Proteomes" id="UP001139450">
    <property type="component" value="Unassembled WGS sequence"/>
</dbReference>
<evidence type="ECO:0000313" key="2">
    <source>
        <dbReference type="EMBL" id="MCJ8210220.1"/>
    </source>
</evidence>
<dbReference type="Gene3D" id="2.120.10.30">
    <property type="entry name" value="TolB, C-terminal domain"/>
    <property type="match status" value="1"/>
</dbReference>
<dbReference type="AlphaFoldDB" id="A0A9X1X521"/>
<dbReference type="InterPro" id="IPR025965">
    <property type="entry name" value="FlgD/Vpr_Ig-like"/>
</dbReference>
<organism evidence="2 3">
    <name type="scientific">Mucilaginibacter straminoryzae</name>
    <dbReference type="NCBI Taxonomy" id="2932774"/>
    <lineage>
        <taxon>Bacteria</taxon>
        <taxon>Pseudomonadati</taxon>
        <taxon>Bacteroidota</taxon>
        <taxon>Sphingobacteriia</taxon>
        <taxon>Sphingobacteriales</taxon>
        <taxon>Sphingobacteriaceae</taxon>
        <taxon>Mucilaginibacter</taxon>
    </lineage>
</organism>
<protein>
    <recommendedName>
        <fullName evidence="1">FlgD/Vpr Ig-like domain-containing protein</fullName>
    </recommendedName>
</protein>
<evidence type="ECO:0000259" key="1">
    <source>
        <dbReference type="Pfam" id="PF13860"/>
    </source>
</evidence>
<sequence>MQDTKKYGFTFSLSAPASTSAGVFAEDGTLLKTLWSGVKYTSGPHKETWDGMTDDGKIAPKGTYTVRVLSNNVAYQWEGVVGNTSDSLSGPRVHHADEHVIGITISGSDAYYVTGYNEQSPATFRFKTNDPQRKFSVLGKGIYAACVATDGQHVFWGGADANIPANSFVYATANSDDSETDFEAGKFVKTKFARSYKSAIDVYTDINAKITGMAVQQNGPYLFVAHGNMNKIDVLDKTRGTLIGSVSINSPKALTTDLENNLWLIATVDQKAVVEKLKIKSNGDLSKPLLTLSNLVQPLALGLAPDQQTVAVIDGDNSQQVKAFDTKTGAAKWTMGIAGGYKDNPDVRDDKFYFNDMRGLFGACIAFQPDGSFWLNDVGNCRLLHFSADRKVIGKVMFLTYSYSMGVDDNNPQRLFSDFLEFKIDYSKPLNPNNGSWTLVKNWGFNIPKETDNKYLRLKDVTTLSNGHTFATLLNPQLKKKFLAELPDHGPLRFTSITFDMNLQLYPDGSLRGRGPIIMGKPVIWTSRALTGFNAENAPVWGTEKVLATLPAAEPTDPMENLDLTTYRAADITSSNILIQFNRSRFTANNILNWHLGGIRIGDSKWLWRTAKGTSPDYKGPYPPDGSFDNRRVNYAGSTDLVMGRNVFWGYYGEGWGNGEVNKWNHVYDDGLFIGQFGTTTDWHAEAQPMMAGNAFAAKIVKDKFGHVYIYHNDESFHSGVHRWRITGLNTIKEQEFTIKVK</sequence>
<dbReference type="RefSeq" id="WP_245130057.1">
    <property type="nucleotide sequence ID" value="NZ_JALJEJ010000004.1"/>
</dbReference>